<organism evidence="1 2">
    <name type="scientific">Pyxicephalus adspersus</name>
    <name type="common">African bullfrog</name>
    <dbReference type="NCBI Taxonomy" id="30357"/>
    <lineage>
        <taxon>Eukaryota</taxon>
        <taxon>Metazoa</taxon>
        <taxon>Chordata</taxon>
        <taxon>Craniata</taxon>
        <taxon>Vertebrata</taxon>
        <taxon>Euteleostomi</taxon>
        <taxon>Amphibia</taxon>
        <taxon>Batrachia</taxon>
        <taxon>Anura</taxon>
        <taxon>Neobatrachia</taxon>
        <taxon>Ranoidea</taxon>
        <taxon>Pyxicephalidae</taxon>
        <taxon>Pyxicephalinae</taxon>
        <taxon>Pyxicephalus</taxon>
    </lineage>
</organism>
<gene>
    <name evidence="1" type="ORF">GDO54_003430</name>
</gene>
<evidence type="ECO:0000313" key="2">
    <source>
        <dbReference type="Proteomes" id="UP001181693"/>
    </source>
</evidence>
<comment type="caution">
    <text evidence="1">The sequence shown here is derived from an EMBL/GenBank/DDBJ whole genome shotgun (WGS) entry which is preliminary data.</text>
</comment>
<name>A0AAV2ZNI8_PYXAD</name>
<protein>
    <submittedName>
        <fullName evidence="1">Uncharacterized protein</fullName>
    </submittedName>
</protein>
<keyword evidence="2" id="KW-1185">Reference proteome</keyword>
<proteinExistence type="predicted"/>
<accession>A0AAV2ZNI8</accession>
<dbReference type="Proteomes" id="UP001181693">
    <property type="component" value="Unassembled WGS sequence"/>
</dbReference>
<evidence type="ECO:0000313" key="1">
    <source>
        <dbReference type="EMBL" id="DBA15979.1"/>
    </source>
</evidence>
<reference evidence="1" key="1">
    <citation type="thesis" date="2020" institute="ProQuest LLC" country="789 East Eisenhower Parkway, Ann Arbor, MI, USA">
        <title>Comparative Genomics and Chromosome Evolution.</title>
        <authorList>
            <person name="Mudd A.B."/>
        </authorList>
    </citation>
    <scope>NUCLEOTIDE SEQUENCE</scope>
    <source>
        <strain evidence="1">1538</strain>
        <tissue evidence="1">Blood</tissue>
    </source>
</reference>
<dbReference type="AlphaFoldDB" id="A0AAV2ZNI8"/>
<dbReference type="EMBL" id="DYDO01000011">
    <property type="protein sequence ID" value="DBA15979.1"/>
    <property type="molecule type" value="Genomic_DNA"/>
</dbReference>
<sequence>MQKIKTLVETQEKTKTKSLMKLPYEESSSSNIRKYIHKMCVLCYNIRFLTCICANSLLKSLGFIIPKLSHRPFWFRSLQNPIYSQENIGNKTQCKSSILHFVKL</sequence>